<dbReference type="Pfam" id="PF22703">
    <property type="entry name" value="Cdc6_lid"/>
    <property type="match status" value="1"/>
</dbReference>
<dbReference type="OrthoDB" id="213998at2157"/>
<comment type="caution">
    <text evidence="7">The sequence shown here is derived from an EMBL/GenBank/DDBJ whole genome shotgun (WGS) entry which is preliminary data.</text>
</comment>
<sequence>MNLRDRIDRRHNAHGDRQLAVDRDLLAPTVHRSEPVGRGPALEQLLDALEPVFDGDLPPPLAVIGPHGAGTSALVVALFDALNDRFGGAGGAVGTTTRARPSEPTAWFVHVDGRRVDSEFSFYRSVLDVLSPEPVPESGIGTDDLQARVQDRLAGNRQAVVAIDHHDEPETLDYGRVRDLLKVADVTDSIATVAVGRHKPDDWGGATVSLPAYRSHELVDIVTDRASSGLVAGGFDHESIRTLAEWADGNAHDALAALFVATTVAEREDADRITERHLEYGRMDVHENGVHVDRALALSETRQQALAHLVSLDLDVTTTPIGDLANAVAERSSLTTGTVKRFLYELAERGVLERIELEADGTGRNPSALDPLIPPAAFRELAAVSFDANGPTELPVNHDTDADARLEARPDREPDSGS</sequence>
<evidence type="ECO:0000313" key="7">
    <source>
        <dbReference type="EMBL" id="EMA35331.1"/>
    </source>
</evidence>
<dbReference type="EMBL" id="AOMA01000125">
    <property type="protein sequence ID" value="EMA35331.1"/>
    <property type="molecule type" value="Genomic_DNA"/>
</dbReference>
<dbReference type="Pfam" id="PF13191">
    <property type="entry name" value="AAA_16"/>
    <property type="match status" value="1"/>
</dbReference>
<evidence type="ECO:0000256" key="4">
    <source>
        <dbReference type="SAM" id="MobiDB-lite"/>
    </source>
</evidence>
<dbReference type="Proteomes" id="UP000011607">
    <property type="component" value="Unassembled WGS sequence"/>
</dbReference>
<feature type="region of interest" description="Disordered" evidence="4">
    <location>
        <begin position="389"/>
        <end position="418"/>
    </location>
</feature>
<evidence type="ECO:0000256" key="1">
    <source>
        <dbReference type="ARBA" id="ARBA00022705"/>
    </source>
</evidence>
<keyword evidence="2" id="KW-0547">Nucleotide-binding</keyword>
<evidence type="ECO:0000259" key="6">
    <source>
        <dbReference type="Pfam" id="PF22703"/>
    </source>
</evidence>
<dbReference type="eggNOG" id="arCOG00468">
    <property type="taxonomic scope" value="Archaea"/>
</dbReference>
<dbReference type="GO" id="GO:0005524">
    <property type="term" value="F:ATP binding"/>
    <property type="evidence" value="ECO:0007669"/>
    <property type="project" value="UniProtKB-KW"/>
</dbReference>
<proteinExistence type="predicted"/>
<dbReference type="PATRIC" id="fig|1227454.3.peg.2607"/>
<dbReference type="Gene3D" id="1.10.8.60">
    <property type="match status" value="1"/>
</dbReference>
<organism evidence="7 8">
    <name type="scientific">Halobiforma nitratireducens JCM 10879</name>
    <dbReference type="NCBI Taxonomy" id="1227454"/>
    <lineage>
        <taxon>Archaea</taxon>
        <taxon>Methanobacteriati</taxon>
        <taxon>Methanobacteriota</taxon>
        <taxon>Stenosarchaea group</taxon>
        <taxon>Halobacteria</taxon>
        <taxon>Halobacteriales</taxon>
        <taxon>Natrialbaceae</taxon>
        <taxon>Halobiforma</taxon>
    </lineage>
</organism>
<dbReference type="RefSeq" id="WP_006673454.1">
    <property type="nucleotide sequence ID" value="NZ_AOMA01000125.1"/>
</dbReference>
<dbReference type="InterPro" id="IPR041664">
    <property type="entry name" value="AAA_16"/>
</dbReference>
<dbReference type="STRING" id="1227454.C446_12744"/>
<dbReference type="SUPFAM" id="SSF52540">
    <property type="entry name" value="P-loop containing nucleoside triphosphate hydrolases"/>
    <property type="match status" value="1"/>
</dbReference>
<keyword evidence="3" id="KW-0067">ATP-binding</keyword>
<evidence type="ECO:0000256" key="2">
    <source>
        <dbReference type="ARBA" id="ARBA00022741"/>
    </source>
</evidence>
<dbReference type="GO" id="GO:0006260">
    <property type="term" value="P:DNA replication"/>
    <property type="evidence" value="ECO:0007669"/>
    <property type="project" value="UniProtKB-KW"/>
</dbReference>
<name>M0LPA7_9EURY</name>
<dbReference type="InterPro" id="IPR027417">
    <property type="entry name" value="P-loop_NTPase"/>
</dbReference>
<protein>
    <submittedName>
        <fullName evidence="7">Cdc6-related protein AAA superfamily ATPase-like protein</fullName>
    </submittedName>
</protein>
<gene>
    <name evidence="7" type="ORF">C446_12744</name>
</gene>
<evidence type="ECO:0000256" key="3">
    <source>
        <dbReference type="ARBA" id="ARBA00022840"/>
    </source>
</evidence>
<dbReference type="InterPro" id="IPR055237">
    <property type="entry name" value="Cdc6_lid"/>
</dbReference>
<keyword evidence="8" id="KW-1185">Reference proteome</keyword>
<feature type="domain" description="Orc1-like AAA ATPase" evidence="5">
    <location>
        <begin position="35"/>
        <end position="173"/>
    </location>
</feature>
<feature type="domain" description="Cdc6 AAA+ ATPase-type lid" evidence="6">
    <location>
        <begin position="220"/>
        <end position="280"/>
    </location>
</feature>
<accession>M0LPA7</accession>
<keyword evidence="1" id="KW-0235">DNA replication</keyword>
<evidence type="ECO:0000259" key="5">
    <source>
        <dbReference type="Pfam" id="PF13191"/>
    </source>
</evidence>
<feature type="compositionally biased region" description="Basic and acidic residues" evidence="4">
    <location>
        <begin position="396"/>
        <end position="418"/>
    </location>
</feature>
<evidence type="ECO:0000313" key="8">
    <source>
        <dbReference type="Proteomes" id="UP000011607"/>
    </source>
</evidence>
<dbReference type="Gene3D" id="3.40.50.300">
    <property type="entry name" value="P-loop containing nucleotide triphosphate hydrolases"/>
    <property type="match status" value="1"/>
</dbReference>
<dbReference type="AlphaFoldDB" id="M0LPA7"/>
<reference evidence="7 8" key="1">
    <citation type="journal article" date="2014" name="PLoS Genet.">
        <title>Phylogenetically driven sequencing of extremely halophilic archaea reveals strategies for static and dynamic osmo-response.</title>
        <authorList>
            <person name="Becker E.A."/>
            <person name="Seitzer P.M."/>
            <person name="Tritt A."/>
            <person name="Larsen D."/>
            <person name="Krusor M."/>
            <person name="Yao A.I."/>
            <person name="Wu D."/>
            <person name="Madern D."/>
            <person name="Eisen J.A."/>
            <person name="Darling A.E."/>
            <person name="Facciotti M.T."/>
        </authorList>
    </citation>
    <scope>NUCLEOTIDE SEQUENCE [LARGE SCALE GENOMIC DNA]</scope>
    <source>
        <strain evidence="7 8">JCM 10879</strain>
    </source>
</reference>